<accession>A0A0M3HWL1</accession>
<evidence type="ECO:0000313" key="1">
    <source>
        <dbReference type="Proteomes" id="UP000036681"/>
    </source>
</evidence>
<organism evidence="1 2">
    <name type="scientific">Ascaris lumbricoides</name>
    <name type="common">Giant roundworm</name>
    <dbReference type="NCBI Taxonomy" id="6252"/>
    <lineage>
        <taxon>Eukaryota</taxon>
        <taxon>Metazoa</taxon>
        <taxon>Ecdysozoa</taxon>
        <taxon>Nematoda</taxon>
        <taxon>Chromadorea</taxon>
        <taxon>Rhabditida</taxon>
        <taxon>Spirurina</taxon>
        <taxon>Ascaridomorpha</taxon>
        <taxon>Ascaridoidea</taxon>
        <taxon>Ascarididae</taxon>
        <taxon>Ascaris</taxon>
    </lineage>
</organism>
<sequence>MASYSGINSTVLFGGGNGIWTCESTWRRYWIPTFSRRSIVRSTFAVDVSAGLLRTTCDADINSRLTNKTTERISYGDNGSVSVTFRLRKEPRRSHLFFGGAMQRVLKASAPLDERKLDAP</sequence>
<keyword evidence="1" id="KW-1185">Reference proteome</keyword>
<dbReference type="WBParaSite" id="ALUE_0000754801-mRNA-1">
    <property type="protein sequence ID" value="ALUE_0000754801-mRNA-1"/>
    <property type="gene ID" value="ALUE_0000754801"/>
</dbReference>
<name>A0A0M3HWL1_ASCLU</name>
<dbReference type="AlphaFoldDB" id="A0A0M3HWL1"/>
<reference evidence="2" key="1">
    <citation type="submission" date="2017-02" db="UniProtKB">
        <authorList>
            <consortium name="WormBaseParasite"/>
        </authorList>
    </citation>
    <scope>IDENTIFICATION</scope>
</reference>
<protein>
    <submittedName>
        <fullName evidence="2">Uncharacterized protein</fullName>
    </submittedName>
</protein>
<evidence type="ECO:0000313" key="2">
    <source>
        <dbReference type="WBParaSite" id="ALUE_0000754801-mRNA-1"/>
    </source>
</evidence>
<dbReference type="Proteomes" id="UP000036681">
    <property type="component" value="Unplaced"/>
</dbReference>
<proteinExistence type="predicted"/>